<reference evidence="7 8" key="2">
    <citation type="journal article" date="2023" name="ChemBioChem">
        <title>Acyltransferase Domain Exchange between Two Independent Type I Polyketide Synthases in the Same Producer Strain of Macrolide Antibiotics.</title>
        <authorList>
            <person name="Kudo F."/>
            <person name="Kishikawa K."/>
            <person name="Tsuboi K."/>
            <person name="Kido T."/>
            <person name="Usui T."/>
            <person name="Hashimoto J."/>
            <person name="Shin-Ya K."/>
            <person name="Miyanaga A."/>
            <person name="Eguchi T."/>
        </authorList>
    </citation>
    <scope>NUCLEOTIDE SEQUENCE [LARGE SCALE GENOMIC DNA]</scope>
    <source>
        <strain evidence="7 8">A-8890</strain>
    </source>
</reference>
<comment type="function">
    <text evidence="1 6">Required for the transposition of the insertion element.</text>
</comment>
<gene>
    <name evidence="7" type="ORF">SGFS_000760</name>
</gene>
<dbReference type="Pfam" id="PF00872">
    <property type="entry name" value="Transposase_mut"/>
    <property type="match status" value="1"/>
</dbReference>
<proteinExistence type="inferred from homology"/>
<organism evidence="7 8">
    <name type="scientific">Streptomyces graminofaciens</name>
    <dbReference type="NCBI Taxonomy" id="68212"/>
    <lineage>
        <taxon>Bacteria</taxon>
        <taxon>Bacillati</taxon>
        <taxon>Actinomycetota</taxon>
        <taxon>Actinomycetes</taxon>
        <taxon>Kitasatosporales</taxon>
        <taxon>Streptomycetaceae</taxon>
        <taxon>Streptomyces</taxon>
    </lineage>
</organism>
<evidence type="ECO:0000256" key="2">
    <source>
        <dbReference type="ARBA" id="ARBA00010961"/>
    </source>
</evidence>
<evidence type="ECO:0000256" key="4">
    <source>
        <dbReference type="ARBA" id="ARBA00023125"/>
    </source>
</evidence>
<comment type="similarity">
    <text evidence="2 6">Belongs to the transposase mutator family.</text>
</comment>
<accession>A0ABN5V772</accession>
<evidence type="ECO:0000256" key="5">
    <source>
        <dbReference type="ARBA" id="ARBA00023172"/>
    </source>
</evidence>
<keyword evidence="3 6" id="KW-0815">Transposition</keyword>
<keyword evidence="8" id="KW-1185">Reference proteome</keyword>
<dbReference type="InterPro" id="IPR001207">
    <property type="entry name" value="Transposase_mutator"/>
</dbReference>
<protein>
    <recommendedName>
        <fullName evidence="6">Mutator family transposase</fullName>
    </recommendedName>
</protein>
<keyword evidence="5 6" id="KW-0233">DNA recombination</keyword>
<keyword evidence="6" id="KW-0814">Transposable element</keyword>
<evidence type="ECO:0000256" key="3">
    <source>
        <dbReference type="ARBA" id="ARBA00022578"/>
    </source>
</evidence>
<evidence type="ECO:0000256" key="1">
    <source>
        <dbReference type="ARBA" id="ARBA00002190"/>
    </source>
</evidence>
<evidence type="ECO:0000313" key="8">
    <source>
        <dbReference type="Proteomes" id="UP001321542"/>
    </source>
</evidence>
<sequence length="151" mass="17230">MLSQVPKSAQPWVATLLRTVFEQPDTDAVKDQMRHVLDALEAKFPKAAAHSDTAQHDLLAFTAFPRESWRQIWSNNPQERLNKEIRRRTDVVGIFPDRTAVIRLVGAVLAEQNDEWTEARRYMGIELLAKARLHPIESETSETDLPTELTA</sequence>
<dbReference type="Proteomes" id="UP001321542">
    <property type="component" value="Chromosome"/>
</dbReference>
<dbReference type="PANTHER" id="PTHR33217:SF7">
    <property type="entry name" value="TRANSPOSASE FOR INSERTION SEQUENCE ELEMENT IS1081"/>
    <property type="match status" value="1"/>
</dbReference>
<evidence type="ECO:0000313" key="7">
    <source>
        <dbReference type="EMBL" id="BBC28785.1"/>
    </source>
</evidence>
<reference evidence="7 8" key="1">
    <citation type="journal article" date="2010" name="ChemBioChem">
        <title>Cloning and characterization of the biosynthetic gene cluster of 16-membered macrolide antibiotic FD-891: involvement of a dual functional cytochrome P450 monooxygenase catalyzing epoxidation and hydroxylation.</title>
        <authorList>
            <person name="Kudo F."/>
            <person name="Motegi A."/>
            <person name="Mizoue K."/>
            <person name="Eguchi T."/>
        </authorList>
    </citation>
    <scope>NUCLEOTIDE SEQUENCE [LARGE SCALE GENOMIC DNA]</scope>
    <source>
        <strain evidence="7 8">A-8890</strain>
    </source>
</reference>
<dbReference type="EMBL" id="AP018448">
    <property type="protein sequence ID" value="BBC28785.1"/>
    <property type="molecule type" value="Genomic_DNA"/>
</dbReference>
<keyword evidence="4 6" id="KW-0238">DNA-binding</keyword>
<name>A0ABN5V772_9ACTN</name>
<dbReference type="PANTHER" id="PTHR33217">
    <property type="entry name" value="TRANSPOSASE FOR INSERTION SEQUENCE ELEMENT IS1081"/>
    <property type="match status" value="1"/>
</dbReference>
<evidence type="ECO:0000256" key="6">
    <source>
        <dbReference type="RuleBase" id="RU365089"/>
    </source>
</evidence>